<reference evidence="2 3" key="1">
    <citation type="journal article" date="2012" name="J. Bacteriol.">
        <title>Genome Sequence of the Filamentous Bacterium Fibrisoma limi BUZ 3T.</title>
        <authorList>
            <person name="Filippini M."/>
            <person name="Qi W."/>
            <person name="Jaenicke S."/>
            <person name="Goesmann A."/>
            <person name="Smits T.H."/>
            <person name="Bagheri H.C."/>
        </authorList>
    </citation>
    <scope>NUCLEOTIDE SEQUENCE [LARGE SCALE GENOMIC DNA]</scope>
    <source>
        <strain evidence="3">BUZ 3T</strain>
    </source>
</reference>
<dbReference type="EMBL" id="CAIT01000004">
    <property type="protein sequence ID" value="CCH51580.1"/>
    <property type="molecule type" value="Genomic_DNA"/>
</dbReference>
<dbReference type="AlphaFoldDB" id="I2GCF6"/>
<gene>
    <name evidence="2" type="ORF">BN8_00509</name>
</gene>
<evidence type="ECO:0000256" key="1">
    <source>
        <dbReference type="SAM" id="MobiDB-lite"/>
    </source>
</evidence>
<name>I2GCF6_9BACT</name>
<protein>
    <submittedName>
        <fullName evidence="2">Uncharacterized protein</fullName>
    </submittedName>
</protein>
<sequence>MTNPSSKTEELVLNLTAGALAEGGTGSTRSVDDDTEVRPLTAKI</sequence>
<proteinExistence type="predicted"/>
<evidence type="ECO:0000313" key="3">
    <source>
        <dbReference type="Proteomes" id="UP000009309"/>
    </source>
</evidence>
<dbReference type="Proteomes" id="UP000009309">
    <property type="component" value="Unassembled WGS sequence"/>
</dbReference>
<feature type="region of interest" description="Disordered" evidence="1">
    <location>
        <begin position="17"/>
        <end position="44"/>
    </location>
</feature>
<comment type="caution">
    <text evidence="2">The sequence shown here is derived from an EMBL/GenBank/DDBJ whole genome shotgun (WGS) entry which is preliminary data.</text>
</comment>
<keyword evidence="3" id="KW-1185">Reference proteome</keyword>
<accession>I2GCF6</accession>
<organism evidence="2 3">
    <name type="scientific">Fibrisoma limi BUZ 3</name>
    <dbReference type="NCBI Taxonomy" id="1185876"/>
    <lineage>
        <taxon>Bacteria</taxon>
        <taxon>Pseudomonadati</taxon>
        <taxon>Bacteroidota</taxon>
        <taxon>Cytophagia</taxon>
        <taxon>Cytophagales</taxon>
        <taxon>Spirosomataceae</taxon>
        <taxon>Fibrisoma</taxon>
    </lineage>
</organism>
<evidence type="ECO:0000313" key="2">
    <source>
        <dbReference type="EMBL" id="CCH51580.1"/>
    </source>
</evidence>